<protein>
    <submittedName>
        <fullName evidence="2">Uncharacterized protein</fullName>
    </submittedName>
</protein>
<reference evidence="2" key="3">
    <citation type="submission" date="2023-05" db="EMBL/GenBank/DDBJ databases">
        <authorList>
            <person name="Smith C.H."/>
        </authorList>
    </citation>
    <scope>NUCLEOTIDE SEQUENCE</scope>
    <source>
        <strain evidence="2">CHS0354</strain>
        <tissue evidence="2">Mantle</tissue>
    </source>
</reference>
<dbReference type="InterPro" id="IPR036770">
    <property type="entry name" value="Ankyrin_rpt-contain_sf"/>
</dbReference>
<sequence length="200" mass="22504">MGCDLSVQDENGSTPLHYAASDGNPDTVLSQRVNIKCENSQGHVPLDLALLRGQLKVCSEDEVITPRSFFNRPLRKMHELDDNVEEIIAPLKTVGEHGAEEGMYLISKLRNIIFVHPVETLLSTQTFGVVRRIILKKLYCRDFPKKKETPTCSAKRFVWNGSTLVQHPSRQKPGLAVRSKFTEASSSRGKQSVNFTRKVR</sequence>
<evidence type="ECO:0000313" key="3">
    <source>
        <dbReference type="Proteomes" id="UP001195483"/>
    </source>
</evidence>
<evidence type="ECO:0000256" key="1">
    <source>
        <dbReference type="PROSITE-ProRule" id="PRU00023"/>
    </source>
</evidence>
<dbReference type="EMBL" id="JAEAOA010000650">
    <property type="protein sequence ID" value="KAK3577859.1"/>
    <property type="molecule type" value="Genomic_DNA"/>
</dbReference>
<dbReference type="InterPro" id="IPR002110">
    <property type="entry name" value="Ankyrin_rpt"/>
</dbReference>
<dbReference type="SUPFAM" id="SSF48403">
    <property type="entry name" value="Ankyrin repeat"/>
    <property type="match status" value="1"/>
</dbReference>
<organism evidence="2 3">
    <name type="scientific">Potamilus streckersoni</name>
    <dbReference type="NCBI Taxonomy" id="2493646"/>
    <lineage>
        <taxon>Eukaryota</taxon>
        <taxon>Metazoa</taxon>
        <taxon>Spiralia</taxon>
        <taxon>Lophotrochozoa</taxon>
        <taxon>Mollusca</taxon>
        <taxon>Bivalvia</taxon>
        <taxon>Autobranchia</taxon>
        <taxon>Heteroconchia</taxon>
        <taxon>Palaeoheterodonta</taxon>
        <taxon>Unionida</taxon>
        <taxon>Unionoidea</taxon>
        <taxon>Unionidae</taxon>
        <taxon>Ambleminae</taxon>
        <taxon>Lampsilini</taxon>
        <taxon>Potamilus</taxon>
    </lineage>
</organism>
<accession>A0AAE0VHA0</accession>
<gene>
    <name evidence="2" type="ORF">CHS0354_010419</name>
</gene>
<evidence type="ECO:0000313" key="2">
    <source>
        <dbReference type="EMBL" id="KAK3577859.1"/>
    </source>
</evidence>
<dbReference type="Proteomes" id="UP001195483">
    <property type="component" value="Unassembled WGS sequence"/>
</dbReference>
<feature type="repeat" description="ANK" evidence="1">
    <location>
        <begin position="11"/>
        <end position="28"/>
    </location>
</feature>
<dbReference type="AlphaFoldDB" id="A0AAE0VHA0"/>
<dbReference type="Gene3D" id="1.25.40.20">
    <property type="entry name" value="Ankyrin repeat-containing domain"/>
    <property type="match status" value="1"/>
</dbReference>
<reference evidence="2" key="2">
    <citation type="journal article" date="2021" name="Genome Biol. Evol.">
        <title>Developing a high-quality reference genome for a parasitic bivalve with doubly uniparental inheritance (Bivalvia: Unionida).</title>
        <authorList>
            <person name="Smith C.H."/>
        </authorList>
    </citation>
    <scope>NUCLEOTIDE SEQUENCE</scope>
    <source>
        <strain evidence="2">CHS0354</strain>
        <tissue evidence="2">Mantle</tissue>
    </source>
</reference>
<comment type="caution">
    <text evidence="2">The sequence shown here is derived from an EMBL/GenBank/DDBJ whole genome shotgun (WGS) entry which is preliminary data.</text>
</comment>
<keyword evidence="3" id="KW-1185">Reference proteome</keyword>
<keyword evidence="1" id="KW-0040">ANK repeat</keyword>
<proteinExistence type="predicted"/>
<dbReference type="PROSITE" id="PS50088">
    <property type="entry name" value="ANK_REPEAT"/>
    <property type="match status" value="1"/>
</dbReference>
<dbReference type="Pfam" id="PF12796">
    <property type="entry name" value="Ank_2"/>
    <property type="match status" value="1"/>
</dbReference>
<name>A0AAE0VHA0_9BIVA</name>
<dbReference type="PROSITE" id="PS50297">
    <property type="entry name" value="ANK_REP_REGION"/>
    <property type="match status" value="1"/>
</dbReference>
<reference evidence="2" key="1">
    <citation type="journal article" date="2021" name="Genome Biol. Evol.">
        <title>A High-Quality Reference Genome for a Parasitic Bivalve with Doubly Uniparental Inheritance (Bivalvia: Unionida).</title>
        <authorList>
            <person name="Smith C.H."/>
        </authorList>
    </citation>
    <scope>NUCLEOTIDE SEQUENCE</scope>
    <source>
        <strain evidence="2">CHS0354</strain>
    </source>
</reference>